<dbReference type="CDD" id="cd06223">
    <property type="entry name" value="PRTases_typeI"/>
    <property type="match status" value="1"/>
</dbReference>
<dbReference type="InterPro" id="IPR029057">
    <property type="entry name" value="PRTase-like"/>
</dbReference>
<evidence type="ECO:0008006" key="6">
    <source>
        <dbReference type="Google" id="ProtNLM"/>
    </source>
</evidence>
<dbReference type="InterPro" id="IPR050951">
    <property type="entry name" value="Retrovirus_Pol_polyprotein"/>
</dbReference>
<keyword evidence="5" id="KW-1185">Reference proteome</keyword>
<accession>A0AAV2IZR7</accession>
<evidence type="ECO:0000313" key="5">
    <source>
        <dbReference type="Proteomes" id="UP001497482"/>
    </source>
</evidence>
<name>A0AAV2IZR7_KNICA</name>
<dbReference type="EMBL" id="OZ035832">
    <property type="protein sequence ID" value="CAL1570748.1"/>
    <property type="molecule type" value="Genomic_DNA"/>
</dbReference>
<dbReference type="PANTHER" id="PTHR37984:SF5">
    <property type="entry name" value="PROTEIN NYNRIN-LIKE"/>
    <property type="match status" value="1"/>
</dbReference>
<organism evidence="4 5">
    <name type="scientific">Knipowitschia caucasica</name>
    <name type="common">Caucasian dwarf goby</name>
    <name type="synonym">Pomatoschistus caucasicus</name>
    <dbReference type="NCBI Taxonomy" id="637954"/>
    <lineage>
        <taxon>Eukaryota</taxon>
        <taxon>Metazoa</taxon>
        <taxon>Chordata</taxon>
        <taxon>Craniata</taxon>
        <taxon>Vertebrata</taxon>
        <taxon>Euteleostomi</taxon>
        <taxon>Actinopterygii</taxon>
        <taxon>Neopterygii</taxon>
        <taxon>Teleostei</taxon>
        <taxon>Neoteleostei</taxon>
        <taxon>Acanthomorphata</taxon>
        <taxon>Gobiaria</taxon>
        <taxon>Gobiiformes</taxon>
        <taxon>Gobioidei</taxon>
        <taxon>Gobiidae</taxon>
        <taxon>Gobiinae</taxon>
        <taxon>Knipowitschia</taxon>
    </lineage>
</organism>
<dbReference type="SUPFAM" id="SSF56672">
    <property type="entry name" value="DNA/RNA polymerases"/>
    <property type="match status" value="1"/>
</dbReference>
<dbReference type="Gene3D" id="3.30.70.270">
    <property type="match status" value="2"/>
</dbReference>
<gene>
    <name evidence="4" type="ORF">KC01_LOCUS2978</name>
</gene>
<dbReference type="PANTHER" id="PTHR37984">
    <property type="entry name" value="PROTEIN CBG26694"/>
    <property type="match status" value="1"/>
</dbReference>
<feature type="domain" description="Phosphoribosyltransferase" evidence="2">
    <location>
        <begin position="240"/>
        <end position="379"/>
    </location>
</feature>
<dbReference type="Pfam" id="PF00156">
    <property type="entry name" value="Pribosyltran"/>
    <property type="match status" value="1"/>
</dbReference>
<proteinExistence type="predicted"/>
<evidence type="ECO:0000313" key="4">
    <source>
        <dbReference type="EMBL" id="CAL1570748.1"/>
    </source>
</evidence>
<dbReference type="Proteomes" id="UP001497482">
    <property type="component" value="Chromosome 10"/>
</dbReference>
<dbReference type="InterPro" id="IPR000836">
    <property type="entry name" value="PRTase_dom"/>
</dbReference>
<dbReference type="GO" id="GO:0003824">
    <property type="term" value="F:catalytic activity"/>
    <property type="evidence" value="ECO:0007669"/>
    <property type="project" value="UniProtKB-KW"/>
</dbReference>
<dbReference type="Gene3D" id="3.40.50.2020">
    <property type="match status" value="1"/>
</dbReference>
<dbReference type="Pfam" id="PF17919">
    <property type="entry name" value="RT_RNaseH_2"/>
    <property type="match status" value="1"/>
</dbReference>
<dbReference type="SUPFAM" id="SSF53271">
    <property type="entry name" value="PRTase-like"/>
    <property type="match status" value="1"/>
</dbReference>
<keyword evidence="1" id="KW-0511">Multifunctional enzyme</keyword>
<dbReference type="InterPro" id="IPR041577">
    <property type="entry name" value="RT_RNaseH_2"/>
</dbReference>
<sequence>MHLRLLFERLKEHGLIINSAKCEFGRSSITFLGHHVTPQGVMPLPAKVKAIIDFPRPNTVKPLQEFLGMVIFYNRHLPREMTGAFEATKTALANATLLAHPSPTAPVALTTDASLGLRGWGCVRAVGARSLAAVGLFQQEKLRSSERKYSTFDRELLGLFLATRHFRFLLEGRQFTAFVDHKPLIFAMAKSTEPWLATTSTLCNLGTGLKAGIFLSWRLTQKDLRLPGLTPPDSTALADCVKDLLEPFHNDSVDIVAGIDAMGFILGACVATTLGKGFLAIRKAGHLCVDTQSQNYRDYSGRDKTMEVRLDVLKAGVRVLLVDQWIETGGTMKAAIELVERFGATVVGVAAVAIENTEGGQWIKKKYKFSHCIPEELQSQIDQKYLDSFKVNCVN</sequence>
<evidence type="ECO:0000259" key="3">
    <source>
        <dbReference type="Pfam" id="PF17919"/>
    </source>
</evidence>
<dbReference type="AlphaFoldDB" id="A0AAV2IZR7"/>
<dbReference type="InterPro" id="IPR043502">
    <property type="entry name" value="DNA/RNA_pol_sf"/>
</dbReference>
<protein>
    <recommendedName>
        <fullName evidence="6">Phosphoribosyltransferase domain-containing protein</fullName>
    </recommendedName>
</protein>
<feature type="domain" description="Reverse transcriptase/retrotransposon-derived protein RNase H-like" evidence="3">
    <location>
        <begin position="80"/>
        <end position="176"/>
    </location>
</feature>
<evidence type="ECO:0000256" key="1">
    <source>
        <dbReference type="ARBA" id="ARBA00023268"/>
    </source>
</evidence>
<evidence type="ECO:0000259" key="2">
    <source>
        <dbReference type="Pfam" id="PF00156"/>
    </source>
</evidence>
<reference evidence="4 5" key="1">
    <citation type="submission" date="2024-04" db="EMBL/GenBank/DDBJ databases">
        <authorList>
            <person name="Waldvogel A.-M."/>
            <person name="Schoenle A."/>
        </authorList>
    </citation>
    <scope>NUCLEOTIDE SEQUENCE [LARGE SCALE GENOMIC DNA]</scope>
</reference>
<dbReference type="InterPro" id="IPR043128">
    <property type="entry name" value="Rev_trsase/Diguanyl_cyclase"/>
</dbReference>